<feature type="DNA-binding region" description="HMG box" evidence="1">
    <location>
        <begin position="4"/>
        <end position="74"/>
    </location>
</feature>
<dbReference type="PROSITE" id="PS50118">
    <property type="entry name" value="HMG_BOX_2"/>
    <property type="match status" value="1"/>
</dbReference>
<dbReference type="OrthoDB" id="6247875at2759"/>
<evidence type="ECO:0000313" key="4">
    <source>
        <dbReference type="Proteomes" id="UP000308652"/>
    </source>
</evidence>
<dbReference type="STRING" id="68775.A0A5C3M486"/>
<dbReference type="SUPFAM" id="SSF47095">
    <property type="entry name" value="HMG-box"/>
    <property type="match status" value="1"/>
</dbReference>
<evidence type="ECO:0000313" key="3">
    <source>
        <dbReference type="EMBL" id="TFK35901.1"/>
    </source>
</evidence>
<dbReference type="GO" id="GO:0005634">
    <property type="term" value="C:nucleus"/>
    <property type="evidence" value="ECO:0007669"/>
    <property type="project" value="UniProtKB-UniRule"/>
</dbReference>
<dbReference type="Proteomes" id="UP000308652">
    <property type="component" value="Unassembled WGS sequence"/>
</dbReference>
<accession>A0A5C3M486</accession>
<dbReference type="Pfam" id="PF00505">
    <property type="entry name" value="HMG_box"/>
    <property type="match status" value="1"/>
</dbReference>
<protein>
    <submittedName>
        <fullName evidence="3">High mobility group box domain-containing protein</fullName>
    </submittedName>
</protein>
<sequence length="76" mass="8806">EGYIPRPANSFMLFRSECCKLQREGKLVVKTSQQDISKVAAEIWATLPMDQKDYWVQMAKLAEAEHKSKHPGYTYK</sequence>
<organism evidence="3 4">
    <name type="scientific">Crucibulum laeve</name>
    <dbReference type="NCBI Taxonomy" id="68775"/>
    <lineage>
        <taxon>Eukaryota</taxon>
        <taxon>Fungi</taxon>
        <taxon>Dikarya</taxon>
        <taxon>Basidiomycota</taxon>
        <taxon>Agaricomycotina</taxon>
        <taxon>Agaricomycetes</taxon>
        <taxon>Agaricomycetidae</taxon>
        <taxon>Agaricales</taxon>
        <taxon>Agaricineae</taxon>
        <taxon>Nidulariaceae</taxon>
        <taxon>Crucibulum</taxon>
    </lineage>
</organism>
<dbReference type="InterPro" id="IPR036910">
    <property type="entry name" value="HMG_box_dom_sf"/>
</dbReference>
<keyword evidence="4" id="KW-1185">Reference proteome</keyword>
<dbReference type="SMART" id="SM00398">
    <property type="entry name" value="HMG"/>
    <property type="match status" value="1"/>
</dbReference>
<reference evidence="3 4" key="1">
    <citation type="journal article" date="2019" name="Nat. Ecol. Evol.">
        <title>Megaphylogeny resolves global patterns of mushroom evolution.</title>
        <authorList>
            <person name="Varga T."/>
            <person name="Krizsan K."/>
            <person name="Foldi C."/>
            <person name="Dima B."/>
            <person name="Sanchez-Garcia M."/>
            <person name="Sanchez-Ramirez S."/>
            <person name="Szollosi G.J."/>
            <person name="Szarkandi J.G."/>
            <person name="Papp V."/>
            <person name="Albert L."/>
            <person name="Andreopoulos W."/>
            <person name="Angelini C."/>
            <person name="Antonin V."/>
            <person name="Barry K.W."/>
            <person name="Bougher N.L."/>
            <person name="Buchanan P."/>
            <person name="Buyck B."/>
            <person name="Bense V."/>
            <person name="Catcheside P."/>
            <person name="Chovatia M."/>
            <person name="Cooper J."/>
            <person name="Damon W."/>
            <person name="Desjardin D."/>
            <person name="Finy P."/>
            <person name="Geml J."/>
            <person name="Haridas S."/>
            <person name="Hughes K."/>
            <person name="Justo A."/>
            <person name="Karasinski D."/>
            <person name="Kautmanova I."/>
            <person name="Kiss B."/>
            <person name="Kocsube S."/>
            <person name="Kotiranta H."/>
            <person name="LaButti K.M."/>
            <person name="Lechner B.E."/>
            <person name="Liimatainen K."/>
            <person name="Lipzen A."/>
            <person name="Lukacs Z."/>
            <person name="Mihaltcheva S."/>
            <person name="Morgado L.N."/>
            <person name="Niskanen T."/>
            <person name="Noordeloos M.E."/>
            <person name="Ohm R.A."/>
            <person name="Ortiz-Santana B."/>
            <person name="Ovrebo C."/>
            <person name="Racz N."/>
            <person name="Riley R."/>
            <person name="Savchenko A."/>
            <person name="Shiryaev A."/>
            <person name="Soop K."/>
            <person name="Spirin V."/>
            <person name="Szebenyi C."/>
            <person name="Tomsovsky M."/>
            <person name="Tulloss R.E."/>
            <person name="Uehling J."/>
            <person name="Grigoriev I.V."/>
            <person name="Vagvolgyi C."/>
            <person name="Papp T."/>
            <person name="Martin F.M."/>
            <person name="Miettinen O."/>
            <person name="Hibbett D.S."/>
            <person name="Nagy L.G."/>
        </authorList>
    </citation>
    <scope>NUCLEOTIDE SEQUENCE [LARGE SCALE GENOMIC DNA]</scope>
    <source>
        <strain evidence="3 4">CBS 166.37</strain>
    </source>
</reference>
<evidence type="ECO:0000259" key="2">
    <source>
        <dbReference type="PROSITE" id="PS50118"/>
    </source>
</evidence>
<feature type="domain" description="HMG box" evidence="2">
    <location>
        <begin position="4"/>
        <end position="74"/>
    </location>
</feature>
<dbReference type="AlphaFoldDB" id="A0A5C3M486"/>
<gene>
    <name evidence="3" type="ORF">BDQ12DRAFT_572819</name>
</gene>
<keyword evidence="1" id="KW-0539">Nucleus</keyword>
<proteinExistence type="predicted"/>
<dbReference type="GO" id="GO:0003677">
    <property type="term" value="F:DNA binding"/>
    <property type="evidence" value="ECO:0007669"/>
    <property type="project" value="UniProtKB-UniRule"/>
</dbReference>
<dbReference type="CDD" id="cd01389">
    <property type="entry name" value="HMG-box_ROX1-like"/>
    <property type="match status" value="1"/>
</dbReference>
<dbReference type="EMBL" id="ML213618">
    <property type="protein sequence ID" value="TFK35901.1"/>
    <property type="molecule type" value="Genomic_DNA"/>
</dbReference>
<evidence type="ECO:0000256" key="1">
    <source>
        <dbReference type="PROSITE-ProRule" id="PRU00267"/>
    </source>
</evidence>
<feature type="non-terminal residue" evidence="3">
    <location>
        <position position="1"/>
    </location>
</feature>
<dbReference type="Gene3D" id="1.10.30.10">
    <property type="entry name" value="High mobility group box domain"/>
    <property type="match status" value="1"/>
</dbReference>
<name>A0A5C3M486_9AGAR</name>
<dbReference type="InterPro" id="IPR009071">
    <property type="entry name" value="HMG_box_dom"/>
</dbReference>
<keyword evidence="1" id="KW-0238">DNA-binding</keyword>
<feature type="non-terminal residue" evidence="3">
    <location>
        <position position="76"/>
    </location>
</feature>